<dbReference type="GO" id="GO:0007018">
    <property type="term" value="P:microtubule-based movement"/>
    <property type="evidence" value="ECO:0007669"/>
    <property type="project" value="InterPro"/>
</dbReference>
<evidence type="ECO:0000313" key="1">
    <source>
        <dbReference type="EMBL" id="CAJ1073192.1"/>
    </source>
</evidence>
<sequence length="361" mass="40717">MVVLSTVSEARANMDAMTHLIQGWAGLHLLQCHSGDSVLEGGANEQSRRRLREDGQQLLNMIQVNRSLYRAEESSESWTRYLDHIQDQVQEGLLQMMFTTLQQLCDRTDSQSGAGVLLAVSLTLQETDGVFEPSLGGDLSDHLNSVITDAYAAAGELPRISVSRHGNYQVCLQQHPALCQLEQEVMQHLTQVKKEAEHLRAGLNRYSHLWESDKMTAMEEFLTYGRQLGPEELEADVTPPTIKDYRREMEVLHTLSTEVTHLDDVITLNSWLQVDLRPFRESLLSIIYDWKHLYTEQLLTSLTDSLQQVRHRGNDDDDEEAAAAVSSPLRFPLTETVVLLESAGVTLPEHLSAQLQEVMSL</sequence>
<protein>
    <submittedName>
        <fullName evidence="1">Dynein heavy chain 17, axonemal-like</fullName>
    </submittedName>
</protein>
<dbReference type="GO" id="GO:0045505">
    <property type="term" value="F:dynein intermediate chain binding"/>
    <property type="evidence" value="ECO:0007669"/>
    <property type="project" value="InterPro"/>
</dbReference>
<proteinExistence type="predicted"/>
<evidence type="ECO:0000313" key="2">
    <source>
        <dbReference type="Proteomes" id="UP001178508"/>
    </source>
</evidence>
<keyword evidence="2" id="KW-1185">Reference proteome</keyword>
<accession>A0AAV1GGP4</accession>
<dbReference type="InterPro" id="IPR026983">
    <property type="entry name" value="DHC"/>
</dbReference>
<organism evidence="1 2">
    <name type="scientific">Xyrichtys novacula</name>
    <name type="common">Pearly razorfish</name>
    <name type="synonym">Hemipteronotus novacula</name>
    <dbReference type="NCBI Taxonomy" id="13765"/>
    <lineage>
        <taxon>Eukaryota</taxon>
        <taxon>Metazoa</taxon>
        <taxon>Chordata</taxon>
        <taxon>Craniata</taxon>
        <taxon>Vertebrata</taxon>
        <taxon>Euteleostomi</taxon>
        <taxon>Actinopterygii</taxon>
        <taxon>Neopterygii</taxon>
        <taxon>Teleostei</taxon>
        <taxon>Neoteleostei</taxon>
        <taxon>Acanthomorphata</taxon>
        <taxon>Eupercaria</taxon>
        <taxon>Labriformes</taxon>
        <taxon>Labridae</taxon>
        <taxon>Xyrichtys</taxon>
    </lineage>
</organism>
<dbReference type="PANTHER" id="PTHR45703:SF8">
    <property type="entry name" value="DYNEINS HEAVY CHAIN"/>
    <property type="match status" value="1"/>
</dbReference>
<dbReference type="Proteomes" id="UP001178508">
    <property type="component" value="Chromosome 14"/>
</dbReference>
<reference evidence="1" key="1">
    <citation type="submission" date="2023-08" db="EMBL/GenBank/DDBJ databases">
        <authorList>
            <person name="Alioto T."/>
            <person name="Alioto T."/>
            <person name="Gomez Garrido J."/>
        </authorList>
    </citation>
    <scope>NUCLEOTIDE SEQUENCE</scope>
</reference>
<dbReference type="GO" id="GO:0030286">
    <property type="term" value="C:dynein complex"/>
    <property type="evidence" value="ECO:0007669"/>
    <property type="project" value="InterPro"/>
</dbReference>
<dbReference type="GO" id="GO:0051959">
    <property type="term" value="F:dynein light intermediate chain binding"/>
    <property type="evidence" value="ECO:0007669"/>
    <property type="project" value="InterPro"/>
</dbReference>
<name>A0AAV1GGP4_XYRNO</name>
<dbReference type="PANTHER" id="PTHR45703">
    <property type="entry name" value="DYNEIN HEAVY CHAIN"/>
    <property type="match status" value="1"/>
</dbReference>
<dbReference type="AlphaFoldDB" id="A0AAV1GGP4"/>
<dbReference type="EMBL" id="OY660877">
    <property type="protein sequence ID" value="CAJ1073192.1"/>
    <property type="molecule type" value="Genomic_DNA"/>
</dbReference>
<gene>
    <name evidence="1" type="ORF">XNOV1_A038333</name>
</gene>